<keyword evidence="2" id="KW-1133">Transmembrane helix</keyword>
<protein>
    <recommendedName>
        <fullName evidence="3">DUF2293 domain-containing protein</fullName>
    </recommendedName>
</protein>
<feature type="domain" description="DUF2293" evidence="3">
    <location>
        <begin position="265"/>
        <end position="352"/>
    </location>
</feature>
<evidence type="ECO:0000259" key="3">
    <source>
        <dbReference type="Pfam" id="PF10056"/>
    </source>
</evidence>
<keyword evidence="5" id="KW-1185">Reference proteome</keyword>
<dbReference type="InterPro" id="IPR018744">
    <property type="entry name" value="DUF2293"/>
</dbReference>
<feature type="region of interest" description="Disordered" evidence="1">
    <location>
        <begin position="355"/>
        <end position="497"/>
    </location>
</feature>
<dbReference type="PANTHER" id="PTHR38113">
    <property type="match status" value="1"/>
</dbReference>
<dbReference type="Gene3D" id="2.60.40.2970">
    <property type="match status" value="1"/>
</dbReference>
<organism evidence="4 5">
    <name type="scientific">Emericellopsis cladophorae</name>
    <dbReference type="NCBI Taxonomy" id="2686198"/>
    <lineage>
        <taxon>Eukaryota</taxon>
        <taxon>Fungi</taxon>
        <taxon>Dikarya</taxon>
        <taxon>Ascomycota</taxon>
        <taxon>Pezizomycotina</taxon>
        <taxon>Sordariomycetes</taxon>
        <taxon>Hypocreomycetidae</taxon>
        <taxon>Hypocreales</taxon>
        <taxon>Bionectriaceae</taxon>
        <taxon>Emericellopsis</taxon>
    </lineage>
</organism>
<comment type="caution">
    <text evidence="4">The sequence shown here is derived from an EMBL/GenBank/DDBJ whole genome shotgun (WGS) entry which is preliminary data.</text>
</comment>
<feature type="compositionally biased region" description="Polar residues" evidence="1">
    <location>
        <begin position="431"/>
        <end position="446"/>
    </location>
</feature>
<dbReference type="OrthoDB" id="4664297at2759"/>
<evidence type="ECO:0000313" key="4">
    <source>
        <dbReference type="EMBL" id="KAI6784568.1"/>
    </source>
</evidence>
<reference evidence="4" key="2">
    <citation type="submission" date="2022-07" db="EMBL/GenBank/DDBJ databases">
        <authorList>
            <person name="Goncalves M.F.M."/>
            <person name="Hilario S."/>
            <person name="Van De Peer Y."/>
            <person name="Esteves A.C."/>
            <person name="Alves A."/>
        </authorList>
    </citation>
    <scope>NUCLEOTIDE SEQUENCE</scope>
    <source>
        <strain evidence="4">MUM 19.33</strain>
    </source>
</reference>
<name>A0A9P9Y7M8_9HYPO</name>
<feature type="compositionally biased region" description="Acidic residues" evidence="1">
    <location>
        <begin position="488"/>
        <end position="497"/>
    </location>
</feature>
<gene>
    <name evidence="4" type="ORF">J7T54_006613</name>
</gene>
<sequence>MSPSRACTGPRIFTGVLFFVAVVVLFRAFGTQPVGMSQRVSPNPLEGLKVSIEQSSTEWPITVKATVTNTNDYTVSILTYDSPLDQAAFALGLLSLTPSGKDTPLELATVQFRRIWPPTRDHLVEFAAGESKMSEIEVKPVMVPKETLGDTPTALLKGEWRAVWPKAKDDISDASLDNPSDSADAFLGYGFLAKGNPYKTGSCRRLTHASGRKLYVVKDGNKSVGLRAPHDIISKVHQQDKETRGTRRAAVERRDGATEAALKEAILKDFPKIPEDSLGTILQHTLKKRSGRVGRTGTRDMASKVRLAVTAHVRHKYTDYDTLLKRNQKSMQRPQARQLVHPEIVGVLRDWRGGKAVHPAKSKQAAPTTHNQKQDIPQGAQSAQMKKPSTAKTANHHHSNGTSCVLSSSERQETLRLPSVQPARGGRLRVQTRSIRASGGQSSSFEQLDMSANDRDNPIVLDSSGGEESEALDNGSDFDSLDGFIVQDDLDDSDYDDTDLELRLDDYE</sequence>
<keyword evidence="2" id="KW-0472">Membrane</keyword>
<evidence type="ECO:0000313" key="5">
    <source>
        <dbReference type="Proteomes" id="UP001055219"/>
    </source>
</evidence>
<dbReference type="Proteomes" id="UP001055219">
    <property type="component" value="Unassembled WGS sequence"/>
</dbReference>
<evidence type="ECO:0000256" key="1">
    <source>
        <dbReference type="SAM" id="MobiDB-lite"/>
    </source>
</evidence>
<dbReference type="GeneID" id="75833091"/>
<accession>A0A9P9Y7M8</accession>
<feature type="compositionally biased region" description="Polar residues" evidence="1">
    <location>
        <begin position="365"/>
        <end position="384"/>
    </location>
</feature>
<keyword evidence="2" id="KW-0812">Transmembrane</keyword>
<dbReference type="EMBL" id="JAGIXG020000004">
    <property type="protein sequence ID" value="KAI6784568.1"/>
    <property type="molecule type" value="Genomic_DNA"/>
</dbReference>
<dbReference type="RefSeq" id="XP_051365424.1">
    <property type="nucleotide sequence ID" value="XM_051503063.1"/>
</dbReference>
<feature type="compositionally biased region" description="Polar residues" evidence="1">
    <location>
        <begin position="400"/>
        <end position="409"/>
    </location>
</feature>
<dbReference type="PANTHER" id="PTHR38113:SF2">
    <property type="entry name" value="DUF2293 DOMAIN-CONTAINING PROTEIN"/>
    <property type="match status" value="1"/>
</dbReference>
<dbReference type="Pfam" id="PF10056">
    <property type="entry name" value="DUF2293"/>
    <property type="match status" value="1"/>
</dbReference>
<reference evidence="4" key="1">
    <citation type="journal article" date="2021" name="J Fungi (Basel)">
        <title>Genomic and Metabolomic Analyses of the Marine Fungus Emericellopsis cladophorae: Insights into Saltwater Adaptability Mechanisms and Its Biosynthetic Potential.</title>
        <authorList>
            <person name="Goncalves M.F.M."/>
            <person name="Hilario S."/>
            <person name="Van de Peer Y."/>
            <person name="Esteves A.C."/>
            <person name="Alves A."/>
        </authorList>
    </citation>
    <scope>NUCLEOTIDE SEQUENCE</scope>
    <source>
        <strain evidence="4">MUM 19.33</strain>
    </source>
</reference>
<feature type="transmembrane region" description="Helical" evidence="2">
    <location>
        <begin position="12"/>
        <end position="30"/>
    </location>
</feature>
<dbReference type="AlphaFoldDB" id="A0A9P9Y7M8"/>
<proteinExistence type="predicted"/>
<evidence type="ECO:0000256" key="2">
    <source>
        <dbReference type="SAM" id="Phobius"/>
    </source>
</evidence>